<dbReference type="EMBL" id="CAJGYO010000009">
    <property type="protein sequence ID" value="CAD6253817.1"/>
    <property type="molecule type" value="Genomic_DNA"/>
</dbReference>
<reference evidence="8" key="1">
    <citation type="submission" date="2020-10" db="EMBL/GenBank/DDBJ databases">
        <authorList>
            <person name="Han B."/>
            <person name="Lu T."/>
            <person name="Zhao Q."/>
            <person name="Huang X."/>
            <person name="Zhao Y."/>
        </authorList>
    </citation>
    <scope>NUCLEOTIDE SEQUENCE</scope>
</reference>
<dbReference type="InterPro" id="IPR003018">
    <property type="entry name" value="GAF"/>
</dbReference>
<evidence type="ECO:0000259" key="7">
    <source>
        <dbReference type="PROSITE" id="PS50046"/>
    </source>
</evidence>
<organism evidence="8 9">
    <name type="scientific">Miscanthus lutarioriparius</name>
    <dbReference type="NCBI Taxonomy" id="422564"/>
    <lineage>
        <taxon>Eukaryota</taxon>
        <taxon>Viridiplantae</taxon>
        <taxon>Streptophyta</taxon>
        <taxon>Embryophyta</taxon>
        <taxon>Tracheophyta</taxon>
        <taxon>Spermatophyta</taxon>
        <taxon>Magnoliopsida</taxon>
        <taxon>Liliopsida</taxon>
        <taxon>Poales</taxon>
        <taxon>Poaceae</taxon>
        <taxon>PACMAD clade</taxon>
        <taxon>Panicoideae</taxon>
        <taxon>Andropogonodae</taxon>
        <taxon>Andropogoneae</taxon>
        <taxon>Saccharinae</taxon>
        <taxon>Miscanthus</taxon>
    </lineage>
</organism>
<dbReference type="OrthoDB" id="2015534at2759"/>
<dbReference type="InterPro" id="IPR035965">
    <property type="entry name" value="PAS-like_dom_sf"/>
</dbReference>
<dbReference type="Pfam" id="PF01590">
    <property type="entry name" value="GAF"/>
    <property type="match status" value="1"/>
</dbReference>
<feature type="domain" description="Phytochrome chromophore attachment site" evidence="7">
    <location>
        <begin position="130"/>
        <end position="280"/>
    </location>
</feature>
<dbReference type="GO" id="GO:0009584">
    <property type="term" value="P:detection of visible light"/>
    <property type="evidence" value="ECO:0007669"/>
    <property type="project" value="InterPro"/>
</dbReference>
<sequence length="420" mass="47369">MSLNVIAFSENAPEMFKTISHAEPSIYESPMLSIGTNALSLFMEYSATSLHKVLRSADVSSLNPVLAECKSSGKLFYAIAHQVTGTGCLVVDFGPVKPSEFPTAAAWASPQSYMLAALAVSKIQSVPGGSMEALCNTLVQEIFDLVGYDRVMAYKFHEDYHGEIIAEVRKPGLEPYIGLHYPATDIPQAARILFMKHQVQMICDCSMSCHLQYMKNMKSVSSLVMAVVINENEEYSDAKHEQPTEWRHPRKKLWGLIVCQHMSPRHVPFSLRHACEFIAQVFAVHINKELELEKQMRHKSMIKRSSMTFEMGELVLQDVLEVAISEVRVACQRKGITVSTDHAEKFRMQRLNNTNLMQLLQNVLFDFLFASVKFCPIGGSIVISCKQTMKIGENINTMDLELRYTSRALYFTHTTFSDMK</sequence>
<dbReference type="PRINTS" id="PR01033">
    <property type="entry name" value="PHYTOCHROME"/>
</dbReference>
<dbReference type="FunFam" id="3.30.450.40:FF:000006">
    <property type="entry name" value="Phytochrome"/>
    <property type="match status" value="1"/>
</dbReference>
<keyword evidence="3" id="KW-0600">Photoreceptor protein</keyword>
<dbReference type="GO" id="GO:0009881">
    <property type="term" value="F:photoreceptor activity"/>
    <property type="evidence" value="ECO:0007669"/>
    <property type="project" value="UniProtKB-KW"/>
</dbReference>
<dbReference type="Proteomes" id="UP000604825">
    <property type="component" value="Unassembled WGS sequence"/>
</dbReference>
<dbReference type="PANTHER" id="PTHR47876">
    <property type="entry name" value="OS08G0260000 PROTEIN"/>
    <property type="match status" value="1"/>
</dbReference>
<dbReference type="SMART" id="SM00065">
    <property type="entry name" value="GAF"/>
    <property type="match status" value="1"/>
</dbReference>
<protein>
    <recommendedName>
        <fullName evidence="7">Phytochrome chromophore attachment site domain-containing protein</fullName>
    </recommendedName>
</protein>
<gene>
    <name evidence="8" type="ORF">NCGR_LOCUS37436</name>
</gene>
<dbReference type="Gene3D" id="3.30.450.40">
    <property type="match status" value="1"/>
</dbReference>
<evidence type="ECO:0000256" key="3">
    <source>
        <dbReference type="ARBA" id="ARBA00022543"/>
    </source>
</evidence>
<evidence type="ECO:0000313" key="9">
    <source>
        <dbReference type="Proteomes" id="UP000604825"/>
    </source>
</evidence>
<evidence type="ECO:0000256" key="4">
    <source>
        <dbReference type="ARBA" id="ARBA00022606"/>
    </source>
</evidence>
<comment type="caution">
    <text evidence="8">The sequence shown here is derived from an EMBL/GenBank/DDBJ whole genome shotgun (WGS) entry which is preliminary data.</text>
</comment>
<accession>A0A811Q9A1</accession>
<keyword evidence="4" id="KW-0716">Sensory transduction</keyword>
<dbReference type="PROSITE" id="PS50046">
    <property type="entry name" value="PHYTOCHROME_2"/>
    <property type="match status" value="1"/>
</dbReference>
<evidence type="ECO:0000256" key="2">
    <source>
        <dbReference type="ARBA" id="ARBA00008235"/>
    </source>
</evidence>
<evidence type="ECO:0000256" key="1">
    <source>
        <dbReference type="ARBA" id="ARBA00002479"/>
    </source>
</evidence>
<dbReference type="InterPro" id="IPR013654">
    <property type="entry name" value="PAS_2"/>
</dbReference>
<name>A0A811Q9A1_9POAL</name>
<keyword evidence="9" id="KW-1185">Reference proteome</keyword>
<dbReference type="AlphaFoldDB" id="A0A811Q9A1"/>
<dbReference type="InterPro" id="IPR001294">
    <property type="entry name" value="Phytochrome"/>
</dbReference>
<dbReference type="InterPro" id="IPR016132">
    <property type="entry name" value="Phyto_chromo_attachment"/>
</dbReference>
<dbReference type="SUPFAM" id="SSF55785">
    <property type="entry name" value="PYP-like sensor domain (PAS domain)"/>
    <property type="match status" value="1"/>
</dbReference>
<dbReference type="GO" id="GO:0006355">
    <property type="term" value="P:regulation of DNA-templated transcription"/>
    <property type="evidence" value="ECO:0007669"/>
    <property type="project" value="InterPro"/>
</dbReference>
<comment type="similarity">
    <text evidence="2">Belongs to the phytochrome family.</text>
</comment>
<dbReference type="SUPFAM" id="SSF55781">
    <property type="entry name" value="GAF domain-like"/>
    <property type="match status" value="1"/>
</dbReference>
<dbReference type="Pfam" id="PF08446">
    <property type="entry name" value="PAS_2"/>
    <property type="match status" value="1"/>
</dbReference>
<comment type="function">
    <text evidence="1">Regulatory photoreceptor which exists in two forms that are reversibly interconvertible by light: the Pr form that absorbs maximally in the red region of the spectrum and the Pfr form that absorbs maximally in the far-red region. Photoconversion of Pr to Pfr induces an array of morphogenic responses, whereas reconversion of Pfr to Pr cancels the induction of those responses. Pfr controls the expression of a number of nuclear genes including those encoding the small subunit of ribulose-bisphosphate carboxylase, chlorophyll A/B binding protein, protochlorophyllide reductase, rRNA, etc. It also controls the expression of its own gene(s) in a negative feedback fashion.</text>
</comment>
<keyword evidence="5" id="KW-0157">Chromophore</keyword>
<evidence type="ECO:0000256" key="6">
    <source>
        <dbReference type="ARBA" id="ARBA00023170"/>
    </source>
</evidence>
<dbReference type="PANTHER" id="PTHR47876:SF3">
    <property type="entry name" value="PHYTOCHROME 1"/>
    <property type="match status" value="1"/>
</dbReference>
<evidence type="ECO:0000313" key="8">
    <source>
        <dbReference type="EMBL" id="CAD6253817.1"/>
    </source>
</evidence>
<proteinExistence type="inferred from homology"/>
<dbReference type="Gene3D" id="3.30.450.20">
    <property type="entry name" value="PAS domain"/>
    <property type="match status" value="1"/>
</dbReference>
<keyword evidence="6" id="KW-0675">Receptor</keyword>
<dbReference type="InterPro" id="IPR029016">
    <property type="entry name" value="GAF-like_dom_sf"/>
</dbReference>
<evidence type="ECO:0000256" key="5">
    <source>
        <dbReference type="ARBA" id="ARBA00022991"/>
    </source>
</evidence>